<comment type="caution">
    <text evidence="16">The sequence shown here is derived from an EMBL/GenBank/DDBJ whole genome shotgun (WGS) entry which is preliminary data.</text>
</comment>
<dbReference type="Proteomes" id="UP000254876">
    <property type="component" value="Unassembled WGS sequence"/>
</dbReference>
<keyword evidence="9 11" id="KW-0472">Membrane</keyword>
<dbReference type="EMBL" id="UFYD01000001">
    <property type="protein sequence ID" value="STD07241.1"/>
    <property type="molecule type" value="Genomic_DNA"/>
</dbReference>
<evidence type="ECO:0000259" key="14">
    <source>
        <dbReference type="Pfam" id="PF00593"/>
    </source>
</evidence>
<evidence type="ECO:0000256" key="10">
    <source>
        <dbReference type="ARBA" id="ARBA00023237"/>
    </source>
</evidence>
<dbReference type="PROSITE" id="PS52016">
    <property type="entry name" value="TONB_DEPENDENT_REC_3"/>
    <property type="match status" value="1"/>
</dbReference>
<dbReference type="PANTHER" id="PTHR32552:SF81">
    <property type="entry name" value="TONB-DEPENDENT OUTER MEMBRANE RECEPTOR"/>
    <property type="match status" value="1"/>
</dbReference>
<proteinExistence type="inferred from homology"/>
<keyword evidence="16" id="KW-0675">Receptor</keyword>
<dbReference type="GO" id="GO:0009279">
    <property type="term" value="C:cell outer membrane"/>
    <property type="evidence" value="ECO:0007669"/>
    <property type="project" value="UniProtKB-SubCell"/>
</dbReference>
<feature type="domain" description="TonB-dependent receptor plug" evidence="15">
    <location>
        <begin position="53"/>
        <end position="171"/>
    </location>
</feature>
<evidence type="ECO:0000256" key="3">
    <source>
        <dbReference type="ARBA" id="ARBA00022452"/>
    </source>
</evidence>
<evidence type="ECO:0000256" key="1">
    <source>
        <dbReference type="ARBA" id="ARBA00004571"/>
    </source>
</evidence>
<evidence type="ECO:0000256" key="11">
    <source>
        <dbReference type="PROSITE-ProRule" id="PRU01360"/>
    </source>
</evidence>
<dbReference type="PANTHER" id="PTHR32552">
    <property type="entry name" value="FERRICHROME IRON RECEPTOR-RELATED"/>
    <property type="match status" value="1"/>
</dbReference>
<reference evidence="16 17" key="1">
    <citation type="submission" date="2018-06" db="EMBL/GenBank/DDBJ databases">
        <authorList>
            <consortium name="Pathogen Informatics"/>
            <person name="Doyle S."/>
        </authorList>
    </citation>
    <scope>NUCLEOTIDE SEQUENCE [LARGE SCALE GENOMIC DNA]</scope>
    <source>
        <strain evidence="16 17">NCTC10588</strain>
    </source>
</reference>
<keyword evidence="10 11" id="KW-0998">Cell outer membrane</keyword>
<feature type="chain" id="PRO_5031023704" evidence="13">
    <location>
        <begin position="23"/>
        <end position="1029"/>
    </location>
</feature>
<dbReference type="SUPFAM" id="SSF56935">
    <property type="entry name" value="Porins"/>
    <property type="match status" value="1"/>
</dbReference>
<keyword evidence="3 11" id="KW-1134">Transmembrane beta strand</keyword>
<keyword evidence="2 11" id="KW-0813">Transport</keyword>
<keyword evidence="5 11" id="KW-0812">Transmembrane</keyword>
<dbReference type="Gene3D" id="2.170.130.10">
    <property type="entry name" value="TonB-dependent receptor, plug domain"/>
    <property type="match status" value="1"/>
</dbReference>
<evidence type="ECO:0000256" key="2">
    <source>
        <dbReference type="ARBA" id="ARBA00022448"/>
    </source>
</evidence>
<evidence type="ECO:0000259" key="15">
    <source>
        <dbReference type="Pfam" id="PF07715"/>
    </source>
</evidence>
<evidence type="ECO:0000256" key="5">
    <source>
        <dbReference type="ARBA" id="ARBA00022692"/>
    </source>
</evidence>
<evidence type="ECO:0000256" key="13">
    <source>
        <dbReference type="SAM" id="SignalP"/>
    </source>
</evidence>
<name>A0A7Z7LX15_9FLAO</name>
<dbReference type="AlphaFoldDB" id="A0A7Z7LX15"/>
<organism evidence="16 17">
    <name type="scientific">Elizabethkingia anophelis</name>
    <dbReference type="NCBI Taxonomy" id="1117645"/>
    <lineage>
        <taxon>Bacteria</taxon>
        <taxon>Pseudomonadati</taxon>
        <taxon>Bacteroidota</taxon>
        <taxon>Flavobacteriia</taxon>
        <taxon>Flavobacteriales</taxon>
        <taxon>Weeksellaceae</taxon>
        <taxon>Elizabethkingia</taxon>
    </lineage>
</organism>
<keyword evidence="6" id="KW-0408">Iron</keyword>
<comment type="subcellular location">
    <subcellularLocation>
        <location evidence="1 11">Cell outer membrane</location>
        <topology evidence="1 11">Multi-pass membrane protein</topology>
    </subcellularLocation>
</comment>
<dbReference type="InterPro" id="IPR039426">
    <property type="entry name" value="TonB-dep_rcpt-like"/>
</dbReference>
<gene>
    <name evidence="16" type="ORF">NCTC10588_02609</name>
</gene>
<dbReference type="InterPro" id="IPR037066">
    <property type="entry name" value="Plug_dom_sf"/>
</dbReference>
<dbReference type="InterPro" id="IPR012910">
    <property type="entry name" value="Plug_dom"/>
</dbReference>
<dbReference type="Gene3D" id="2.40.170.20">
    <property type="entry name" value="TonB-dependent receptor, beta-barrel domain"/>
    <property type="match status" value="1"/>
</dbReference>
<dbReference type="InterPro" id="IPR023996">
    <property type="entry name" value="TonB-dep_OMP_SusC/RagA"/>
</dbReference>
<evidence type="ECO:0000256" key="7">
    <source>
        <dbReference type="ARBA" id="ARBA00023065"/>
    </source>
</evidence>
<evidence type="ECO:0000256" key="6">
    <source>
        <dbReference type="ARBA" id="ARBA00023004"/>
    </source>
</evidence>
<sequence length="1029" mass="113002">MKKLTNSVLVVVLSSSFVFVNAQKKQDTTKTKDIEGVVVTALGIKREKKSLGYSSQEVKAGVLSDGTTNTGNIASQLSGKVAGLQVNTTSNFGGSTNLVIRGYKSLNGGQALIVVDGVPINNGTANSTGRQTTYDYGNFLSDMNQEDIESINVLKGAAASSLYGERALNGVIVITTKKGKSQDNRWGITLSTEVNVGTVDKKTFPKYQSRYGAGYGPFGDYDANPYFNTGPDGKPMVGFGDDASWGAEFNPNLLVWQWSAFDPTSPNYGKATPWVAAKHGPIDFFNTAMTYTNSVTLEKGNNDANFFLNYTNYQTEGIVPNSSIKKNTLSTKANYKFNDHLTATVYATLNNQGTIGRTPTGYNSGQMSAFRQWWQTNVDLYEQRDTYFRTKRNISWNSGDPSKAPLYWSNPYYQAYENYQSDDRTRFFGWASLDFKVNKNITITGRLSHDTYNMLVENRLKQGTTSETFGNSGATTSSGYEKTNMVRSETNFDLLGQYKYNLSDDFVLSGVVGGNVRRNYFTSTYNSTEPGSKKDPSVGAFIGLTIPGLFSLANSAGAVRPAVEVEQKSVTAGAFAQASLSYKDTYFVDGSYRVDKNSNLLKGNNVYGYGSISGAIILSQLIKQDWLSFAKLRGNYAVVGGSTGNYNLFNTYTSRPLLNDTPLYNATTTAKERELKPEKSKEIEVGLEANFFKNRLGFDIAAYSTRTFNQIIPTSISSSTGYFNSYINAGQINNKGIEVTLNATPFKTKDFSWDISINWAKNQNKVVDLIDGVDNIQLLGRIYSTLGASIQAYKGRPFGELFGTTWALDPNGNRIVDEIVSNGQTYYRYRKTDAVNNPIGNITPDWTGGIRNQFRYKDLSFGFLIDIQKGGQVYSYDMAAGLETGLYAETAVGDYRTANRPVSGVLETKDSNGKIVYKPVSGVQYVDGSSTTAPDGNTLNPDSAFLYDASYVKLREANITYRLPKSLIKNTFINEASIALVGRNLWIIHKNLPYADPESGLSGGLNSRGISHASLPTTREIGVNITFKF</sequence>
<keyword evidence="13" id="KW-0732">Signal</keyword>
<dbReference type="InterPro" id="IPR036942">
    <property type="entry name" value="Beta-barrel_TonB_sf"/>
</dbReference>
<feature type="domain" description="TonB-dependent receptor-like beta-barrel" evidence="14">
    <location>
        <begin position="390"/>
        <end position="984"/>
    </location>
</feature>
<dbReference type="Pfam" id="PF00593">
    <property type="entry name" value="TonB_dep_Rec_b-barrel"/>
    <property type="match status" value="1"/>
</dbReference>
<dbReference type="GeneID" id="56685612"/>
<dbReference type="NCBIfam" id="TIGR04057">
    <property type="entry name" value="SusC_RagA_signa"/>
    <property type="match status" value="1"/>
</dbReference>
<dbReference type="InterPro" id="IPR000531">
    <property type="entry name" value="Beta-barrel_TonB"/>
</dbReference>
<dbReference type="Pfam" id="PF07715">
    <property type="entry name" value="Plug"/>
    <property type="match status" value="1"/>
</dbReference>
<comment type="similarity">
    <text evidence="11 12">Belongs to the TonB-dependent receptor family.</text>
</comment>
<accession>A0A7Z7LX15</accession>
<dbReference type="NCBIfam" id="TIGR04056">
    <property type="entry name" value="OMP_RagA_SusC"/>
    <property type="match status" value="1"/>
</dbReference>
<evidence type="ECO:0000313" key="16">
    <source>
        <dbReference type="EMBL" id="STD07241.1"/>
    </source>
</evidence>
<protein>
    <submittedName>
        <fullName evidence="16">Outer membrane receptor for ferrienterochelin and colicins</fullName>
    </submittedName>
</protein>
<evidence type="ECO:0000256" key="4">
    <source>
        <dbReference type="ARBA" id="ARBA00022496"/>
    </source>
</evidence>
<evidence type="ECO:0000256" key="9">
    <source>
        <dbReference type="ARBA" id="ARBA00023136"/>
    </source>
</evidence>
<keyword evidence="7" id="KW-0406">Ion transport</keyword>
<keyword evidence="4" id="KW-0410">Iron transport</keyword>
<dbReference type="InterPro" id="IPR023997">
    <property type="entry name" value="TonB-dep_OMP_SusC/RagA_CS"/>
</dbReference>
<evidence type="ECO:0000256" key="8">
    <source>
        <dbReference type="ARBA" id="ARBA00023077"/>
    </source>
</evidence>
<dbReference type="RefSeq" id="WP_009084939.1">
    <property type="nucleotide sequence ID" value="NZ_CBCRWW010000002.1"/>
</dbReference>
<feature type="signal peptide" evidence="13">
    <location>
        <begin position="1"/>
        <end position="22"/>
    </location>
</feature>
<dbReference type="GO" id="GO:0006826">
    <property type="term" value="P:iron ion transport"/>
    <property type="evidence" value="ECO:0007669"/>
    <property type="project" value="UniProtKB-KW"/>
</dbReference>
<evidence type="ECO:0000256" key="12">
    <source>
        <dbReference type="RuleBase" id="RU003357"/>
    </source>
</evidence>
<evidence type="ECO:0000313" key="17">
    <source>
        <dbReference type="Proteomes" id="UP000254876"/>
    </source>
</evidence>
<keyword evidence="8 12" id="KW-0798">TonB box</keyword>